<feature type="non-terminal residue" evidence="1">
    <location>
        <position position="136"/>
    </location>
</feature>
<dbReference type="Proteomes" id="UP000187609">
    <property type="component" value="Unassembled WGS sequence"/>
</dbReference>
<evidence type="ECO:0000313" key="2">
    <source>
        <dbReference type="Proteomes" id="UP000187609"/>
    </source>
</evidence>
<comment type="caution">
    <text evidence="1">The sequence shown here is derived from an EMBL/GenBank/DDBJ whole genome shotgun (WGS) entry which is preliminary data.</text>
</comment>
<evidence type="ECO:0000313" key="1">
    <source>
        <dbReference type="EMBL" id="OIT19050.1"/>
    </source>
</evidence>
<accession>A0A1J6JMQ5</accession>
<organism evidence="1 2">
    <name type="scientific">Nicotiana attenuata</name>
    <name type="common">Coyote tobacco</name>
    <dbReference type="NCBI Taxonomy" id="49451"/>
    <lineage>
        <taxon>Eukaryota</taxon>
        <taxon>Viridiplantae</taxon>
        <taxon>Streptophyta</taxon>
        <taxon>Embryophyta</taxon>
        <taxon>Tracheophyta</taxon>
        <taxon>Spermatophyta</taxon>
        <taxon>Magnoliopsida</taxon>
        <taxon>eudicotyledons</taxon>
        <taxon>Gunneridae</taxon>
        <taxon>Pentapetalae</taxon>
        <taxon>asterids</taxon>
        <taxon>lamiids</taxon>
        <taxon>Solanales</taxon>
        <taxon>Solanaceae</taxon>
        <taxon>Nicotianoideae</taxon>
        <taxon>Nicotianeae</taxon>
        <taxon>Nicotiana</taxon>
    </lineage>
</organism>
<dbReference type="EMBL" id="MJEQ01011259">
    <property type="protein sequence ID" value="OIT19050.1"/>
    <property type="molecule type" value="Genomic_DNA"/>
</dbReference>
<gene>
    <name evidence="1" type="ORF">A4A49_65563</name>
</gene>
<keyword evidence="2" id="KW-1185">Reference proteome</keyword>
<dbReference type="Gramene" id="OIT19050">
    <property type="protein sequence ID" value="OIT19050"/>
    <property type="gene ID" value="A4A49_65563"/>
</dbReference>
<protein>
    <submittedName>
        <fullName evidence="1">Uncharacterized protein</fullName>
    </submittedName>
</protein>
<proteinExistence type="predicted"/>
<feature type="non-terminal residue" evidence="1">
    <location>
        <position position="1"/>
    </location>
</feature>
<dbReference type="OMA" id="FRCDERY"/>
<dbReference type="AlphaFoldDB" id="A0A1J6JMQ5"/>
<name>A0A1J6JMQ5_NICAT</name>
<reference evidence="1" key="1">
    <citation type="submission" date="2016-11" db="EMBL/GenBank/DDBJ databases">
        <title>The genome of Nicotiana attenuata.</title>
        <authorList>
            <person name="Xu S."/>
            <person name="Brockmoeller T."/>
            <person name="Gaquerel E."/>
            <person name="Navarro A."/>
            <person name="Kuhl H."/>
            <person name="Gase K."/>
            <person name="Ling Z."/>
            <person name="Zhou W."/>
            <person name="Kreitzer C."/>
            <person name="Stanke M."/>
            <person name="Tang H."/>
            <person name="Lyons E."/>
            <person name="Pandey P."/>
            <person name="Pandey S.P."/>
            <person name="Timmermann B."/>
            <person name="Baldwin I.T."/>
        </authorList>
    </citation>
    <scope>NUCLEOTIDE SEQUENCE [LARGE SCALE GENOMIC DNA]</scope>
    <source>
        <strain evidence="1">UT</strain>
    </source>
</reference>
<sequence length="136" mass="15393">KRRRLTQAELNEKRAQGLCFLCDKKFHPGHVCKNKAQVYMPKLVEEVELIEQLGEGSPNEDEIAETCEISIHALQGTQGYQTIRFMGYSRRKPLNILIDSGSTHNFMDSGLVARMCWRVDPCKVLDANLDDGNSVP</sequence>